<dbReference type="AlphaFoldDB" id="A0A914DHK3"/>
<name>A0A914DHK3_9BILA</name>
<protein>
    <submittedName>
        <fullName evidence="3">CHK kinase-like domain-containing protein</fullName>
    </submittedName>
</protein>
<dbReference type="InterPro" id="IPR012877">
    <property type="entry name" value="Dhs-27"/>
</dbReference>
<dbReference type="SMART" id="SM00587">
    <property type="entry name" value="CHK"/>
    <property type="match status" value="1"/>
</dbReference>
<dbReference type="Pfam" id="PF07914">
    <property type="entry name" value="DUF1679"/>
    <property type="match status" value="1"/>
</dbReference>
<evidence type="ECO:0000313" key="3">
    <source>
        <dbReference type="WBParaSite" id="ACRNAN_scaffold2718.g32972.t1"/>
    </source>
</evidence>
<dbReference type="WBParaSite" id="ACRNAN_scaffold2718.g32972.t1">
    <property type="protein sequence ID" value="ACRNAN_scaffold2718.g32972.t1"/>
    <property type="gene ID" value="ACRNAN_scaffold2718.g32972"/>
</dbReference>
<dbReference type="PANTHER" id="PTHR23020">
    <property type="entry name" value="UNCHARACTERIZED NUCLEAR HORMONE RECEPTOR-RELATED"/>
    <property type="match status" value="1"/>
</dbReference>
<accession>A0A914DHK3</accession>
<dbReference type="InterPro" id="IPR011009">
    <property type="entry name" value="Kinase-like_dom_sf"/>
</dbReference>
<organism evidence="2 3">
    <name type="scientific">Acrobeloides nanus</name>
    <dbReference type="NCBI Taxonomy" id="290746"/>
    <lineage>
        <taxon>Eukaryota</taxon>
        <taxon>Metazoa</taxon>
        <taxon>Ecdysozoa</taxon>
        <taxon>Nematoda</taxon>
        <taxon>Chromadorea</taxon>
        <taxon>Rhabditida</taxon>
        <taxon>Tylenchina</taxon>
        <taxon>Cephalobomorpha</taxon>
        <taxon>Cephaloboidea</taxon>
        <taxon>Cephalobidae</taxon>
        <taxon>Acrobeloides</taxon>
    </lineage>
</organism>
<keyword evidence="2" id="KW-1185">Reference proteome</keyword>
<sequence length="193" mass="22569">MFDNLFFKLEKLLKTSNFVNYAVSECCNDLGLPPMLCHGDLWNNNILWHNYDDGSASNEILAFIDFTEVFIGNPMFDLAKLMIFGVDAEIRREVETTIFEHYFNEFLKNVGIHIANPFDGKLDQLKQAYGYCMVYMALELALWSVYFKEATITYETIPEVHEAKMEKLMLRARLALDDAVQFLEKHDRKWIIN</sequence>
<dbReference type="InterPro" id="IPR015897">
    <property type="entry name" value="CHK_kinase-like"/>
</dbReference>
<dbReference type="PANTHER" id="PTHR23020:SF41">
    <property type="entry name" value="AMINOGLYCOSIDE PHOSPHOTRANSFERASE DOMAIN-CONTAINING PROTEIN"/>
    <property type="match status" value="1"/>
</dbReference>
<reference evidence="3" key="1">
    <citation type="submission" date="2022-11" db="UniProtKB">
        <authorList>
            <consortium name="WormBaseParasite"/>
        </authorList>
    </citation>
    <scope>IDENTIFICATION</scope>
</reference>
<dbReference type="SUPFAM" id="SSF56112">
    <property type="entry name" value="Protein kinase-like (PK-like)"/>
    <property type="match status" value="1"/>
</dbReference>
<proteinExistence type="predicted"/>
<dbReference type="InterPro" id="IPR052961">
    <property type="entry name" value="Oxido-Kinase-like_Enzymes"/>
</dbReference>
<dbReference type="Proteomes" id="UP000887540">
    <property type="component" value="Unplaced"/>
</dbReference>
<evidence type="ECO:0000313" key="2">
    <source>
        <dbReference type="Proteomes" id="UP000887540"/>
    </source>
</evidence>
<feature type="domain" description="CHK kinase-like" evidence="1">
    <location>
        <begin position="1"/>
        <end position="112"/>
    </location>
</feature>
<dbReference type="Gene3D" id="3.90.1200.10">
    <property type="match status" value="1"/>
</dbReference>
<evidence type="ECO:0000259" key="1">
    <source>
        <dbReference type="SMART" id="SM00587"/>
    </source>
</evidence>